<keyword evidence="2" id="KW-0479">Metal-binding</keyword>
<dbReference type="InterPro" id="IPR051578">
    <property type="entry name" value="GDPD"/>
</dbReference>
<feature type="domain" description="CW-type" evidence="11">
    <location>
        <begin position="708"/>
        <end position="760"/>
    </location>
</feature>
<dbReference type="Gene3D" id="3.20.20.190">
    <property type="entry name" value="Phosphatidylinositol (PI) phosphodiesterase"/>
    <property type="match status" value="1"/>
</dbReference>
<gene>
    <name evidence="13" type="ORF">WJX73_001927</name>
</gene>
<dbReference type="Gene3D" id="3.30.40.10">
    <property type="entry name" value="Zinc/RING finger domain, C3HC4 (zinc finger)"/>
    <property type="match status" value="1"/>
</dbReference>
<accession>A0AAW1PAM4</accession>
<dbReference type="PROSITE" id="PS51704">
    <property type="entry name" value="GP_PDE"/>
    <property type="match status" value="1"/>
</dbReference>
<dbReference type="SMART" id="SM00249">
    <property type="entry name" value="PHD"/>
    <property type="match status" value="1"/>
</dbReference>
<comment type="caution">
    <text evidence="13">The sequence shown here is derived from an EMBL/GenBank/DDBJ whole genome shotgun (WGS) entry which is preliminary data.</text>
</comment>
<evidence type="ECO:0000256" key="1">
    <source>
        <dbReference type="ARBA" id="ARBA00012247"/>
    </source>
</evidence>
<dbReference type="GO" id="GO:0046475">
    <property type="term" value="P:glycerophospholipid catabolic process"/>
    <property type="evidence" value="ECO:0007669"/>
    <property type="project" value="TreeGrafter"/>
</dbReference>
<dbReference type="InterPro" id="IPR013083">
    <property type="entry name" value="Znf_RING/FYVE/PHD"/>
</dbReference>
<dbReference type="InterPro" id="IPR000313">
    <property type="entry name" value="PWWP_dom"/>
</dbReference>
<dbReference type="PROSITE" id="PS50016">
    <property type="entry name" value="ZF_PHD_2"/>
    <property type="match status" value="1"/>
</dbReference>
<evidence type="ECO:0000256" key="7">
    <source>
        <dbReference type="ARBA" id="ARBA00047512"/>
    </source>
</evidence>
<evidence type="ECO:0000256" key="4">
    <source>
        <dbReference type="ARBA" id="ARBA00022798"/>
    </source>
</evidence>
<dbReference type="SUPFAM" id="SSF63748">
    <property type="entry name" value="Tudor/PWWP/MBT"/>
    <property type="match status" value="1"/>
</dbReference>
<evidence type="ECO:0000313" key="14">
    <source>
        <dbReference type="Proteomes" id="UP001465755"/>
    </source>
</evidence>
<dbReference type="PANTHER" id="PTHR22958:SF1">
    <property type="entry name" value="GLYCEROPHOSPHOCHOLINE PHOSPHODIESTERASE GPCPD1"/>
    <property type="match status" value="1"/>
</dbReference>
<dbReference type="Gene3D" id="3.30.40.100">
    <property type="match status" value="1"/>
</dbReference>
<dbReference type="SUPFAM" id="SSF57903">
    <property type="entry name" value="FYVE/PHD zinc finger"/>
    <property type="match status" value="1"/>
</dbReference>
<evidence type="ECO:0000256" key="5">
    <source>
        <dbReference type="ARBA" id="ARBA00022801"/>
    </source>
</evidence>
<dbReference type="GO" id="GO:0008889">
    <property type="term" value="F:glycerophosphodiester phosphodiesterase activity"/>
    <property type="evidence" value="ECO:0007669"/>
    <property type="project" value="UniProtKB-EC"/>
</dbReference>
<keyword evidence="4" id="KW-0319">Glycerol metabolism</keyword>
<feature type="region of interest" description="Disordered" evidence="9">
    <location>
        <begin position="180"/>
        <end position="289"/>
    </location>
</feature>
<dbReference type="InterPro" id="IPR019787">
    <property type="entry name" value="Znf_PHD-finger"/>
</dbReference>
<dbReference type="CDD" id="cd05162">
    <property type="entry name" value="PWWP"/>
    <property type="match status" value="1"/>
</dbReference>
<feature type="region of interest" description="Disordered" evidence="9">
    <location>
        <begin position="91"/>
        <end position="166"/>
    </location>
</feature>
<reference evidence="13 14" key="1">
    <citation type="journal article" date="2024" name="Nat. Commun.">
        <title>Phylogenomics reveals the evolutionary origins of lichenization in chlorophyte algae.</title>
        <authorList>
            <person name="Puginier C."/>
            <person name="Libourel C."/>
            <person name="Otte J."/>
            <person name="Skaloud P."/>
            <person name="Haon M."/>
            <person name="Grisel S."/>
            <person name="Petersen M."/>
            <person name="Berrin J.G."/>
            <person name="Delaux P.M."/>
            <person name="Dal Grande F."/>
            <person name="Keller J."/>
        </authorList>
    </citation>
    <scope>NUCLEOTIDE SEQUENCE [LARGE SCALE GENOMIC DNA]</scope>
    <source>
        <strain evidence="13 14">SAG 2036</strain>
    </source>
</reference>
<feature type="compositionally biased region" description="Low complexity" evidence="9">
    <location>
        <begin position="154"/>
        <end position="165"/>
    </location>
</feature>
<evidence type="ECO:0000259" key="10">
    <source>
        <dbReference type="PROSITE" id="PS50016"/>
    </source>
</evidence>
<dbReference type="Gene3D" id="2.30.30.140">
    <property type="match status" value="1"/>
</dbReference>
<evidence type="ECO:0000256" key="2">
    <source>
        <dbReference type="ARBA" id="ARBA00022723"/>
    </source>
</evidence>
<dbReference type="PROSITE" id="PS50007">
    <property type="entry name" value="PIPLC_X_DOMAIN"/>
    <property type="match status" value="1"/>
</dbReference>
<dbReference type="InterPro" id="IPR030395">
    <property type="entry name" value="GP_PDE_dom"/>
</dbReference>
<evidence type="ECO:0000256" key="8">
    <source>
        <dbReference type="PROSITE-ProRule" id="PRU00146"/>
    </source>
</evidence>
<dbReference type="Pfam" id="PF00628">
    <property type="entry name" value="PHD"/>
    <property type="match status" value="1"/>
</dbReference>
<dbReference type="Pfam" id="PF03009">
    <property type="entry name" value="GDPD"/>
    <property type="match status" value="1"/>
</dbReference>
<keyword evidence="14" id="KW-1185">Reference proteome</keyword>
<organism evidence="13 14">
    <name type="scientific">Symbiochloris irregularis</name>
    <dbReference type="NCBI Taxonomy" id="706552"/>
    <lineage>
        <taxon>Eukaryota</taxon>
        <taxon>Viridiplantae</taxon>
        <taxon>Chlorophyta</taxon>
        <taxon>core chlorophytes</taxon>
        <taxon>Trebouxiophyceae</taxon>
        <taxon>Trebouxiales</taxon>
        <taxon>Trebouxiaceae</taxon>
        <taxon>Symbiochloris</taxon>
    </lineage>
</organism>
<dbReference type="Pfam" id="PF07496">
    <property type="entry name" value="zf-CW"/>
    <property type="match status" value="1"/>
</dbReference>
<evidence type="ECO:0000313" key="13">
    <source>
        <dbReference type="EMBL" id="KAK9805077.1"/>
    </source>
</evidence>
<feature type="compositionally biased region" description="Basic and acidic residues" evidence="9">
    <location>
        <begin position="210"/>
        <end position="220"/>
    </location>
</feature>
<dbReference type="CDD" id="cd08572">
    <property type="entry name" value="GDPD_GDE5_like"/>
    <property type="match status" value="1"/>
</dbReference>
<dbReference type="GO" id="GO:0008270">
    <property type="term" value="F:zinc ion binding"/>
    <property type="evidence" value="ECO:0007669"/>
    <property type="project" value="UniProtKB-KW"/>
</dbReference>
<evidence type="ECO:0000256" key="6">
    <source>
        <dbReference type="ARBA" id="ARBA00022833"/>
    </source>
</evidence>
<dbReference type="Proteomes" id="UP001465755">
    <property type="component" value="Unassembled WGS sequence"/>
</dbReference>
<keyword evidence="6" id="KW-0862">Zinc</keyword>
<dbReference type="PROSITE" id="PS01359">
    <property type="entry name" value="ZF_PHD_1"/>
    <property type="match status" value="1"/>
</dbReference>
<dbReference type="EC" id="3.1.4.46" evidence="1"/>
<feature type="compositionally biased region" description="Acidic residues" evidence="9">
    <location>
        <begin position="247"/>
        <end position="257"/>
    </location>
</feature>
<evidence type="ECO:0000256" key="9">
    <source>
        <dbReference type="SAM" id="MobiDB-lite"/>
    </source>
</evidence>
<dbReference type="GO" id="GO:0006071">
    <property type="term" value="P:glycerol metabolic process"/>
    <property type="evidence" value="ECO:0007669"/>
    <property type="project" value="UniProtKB-KW"/>
</dbReference>
<feature type="domain" description="GP-PDE" evidence="12">
    <location>
        <begin position="1035"/>
        <end position="1313"/>
    </location>
</feature>
<protein>
    <recommendedName>
        <fullName evidence="1">glycerophosphodiester phosphodiesterase</fullName>
        <ecNumber evidence="1">3.1.4.46</ecNumber>
    </recommendedName>
</protein>
<dbReference type="PANTHER" id="PTHR22958">
    <property type="entry name" value="GLYCEROPHOSPHORYL DIESTER PHOSPHODIESTERASE"/>
    <property type="match status" value="1"/>
</dbReference>
<keyword evidence="5" id="KW-0378">Hydrolase</keyword>
<dbReference type="PROSITE" id="PS51050">
    <property type="entry name" value="ZF_CW"/>
    <property type="match status" value="1"/>
</dbReference>
<feature type="compositionally biased region" description="Polar residues" evidence="9">
    <location>
        <begin position="786"/>
        <end position="796"/>
    </location>
</feature>
<evidence type="ECO:0000256" key="3">
    <source>
        <dbReference type="ARBA" id="ARBA00022771"/>
    </source>
</evidence>
<evidence type="ECO:0000259" key="12">
    <source>
        <dbReference type="PROSITE" id="PS51704"/>
    </source>
</evidence>
<feature type="region of interest" description="Disordered" evidence="9">
    <location>
        <begin position="771"/>
        <end position="807"/>
    </location>
</feature>
<dbReference type="EMBL" id="JALJOQ010000045">
    <property type="protein sequence ID" value="KAK9805077.1"/>
    <property type="molecule type" value="Genomic_DNA"/>
</dbReference>
<dbReference type="InterPro" id="IPR019786">
    <property type="entry name" value="Zinc_finger_PHD-type_CS"/>
</dbReference>
<dbReference type="InterPro" id="IPR011011">
    <property type="entry name" value="Znf_FYVE_PHD"/>
</dbReference>
<feature type="domain" description="PHD-type" evidence="10">
    <location>
        <begin position="443"/>
        <end position="493"/>
    </location>
</feature>
<name>A0AAW1PAM4_9CHLO</name>
<keyword evidence="3 8" id="KW-0863">Zinc-finger</keyword>
<dbReference type="Pfam" id="PF00855">
    <property type="entry name" value="PWWP"/>
    <property type="match status" value="1"/>
</dbReference>
<dbReference type="SUPFAM" id="SSF51695">
    <property type="entry name" value="PLC-like phosphodiesterases"/>
    <property type="match status" value="1"/>
</dbReference>
<feature type="compositionally biased region" description="Polar residues" evidence="9">
    <location>
        <begin position="139"/>
        <end position="151"/>
    </location>
</feature>
<dbReference type="InterPro" id="IPR017946">
    <property type="entry name" value="PLC-like_Pdiesterase_TIM-brl"/>
</dbReference>
<proteinExistence type="predicted"/>
<dbReference type="InterPro" id="IPR001965">
    <property type="entry name" value="Znf_PHD"/>
</dbReference>
<comment type="catalytic activity">
    <reaction evidence="7">
        <text>a sn-glycero-3-phosphodiester + H2O = an alcohol + sn-glycerol 3-phosphate + H(+)</text>
        <dbReference type="Rhea" id="RHEA:12969"/>
        <dbReference type="ChEBI" id="CHEBI:15377"/>
        <dbReference type="ChEBI" id="CHEBI:15378"/>
        <dbReference type="ChEBI" id="CHEBI:30879"/>
        <dbReference type="ChEBI" id="CHEBI:57597"/>
        <dbReference type="ChEBI" id="CHEBI:83408"/>
        <dbReference type="EC" id="3.1.4.46"/>
    </reaction>
</comment>
<feature type="compositionally biased region" description="Low complexity" evidence="9">
    <location>
        <begin position="116"/>
        <end position="127"/>
    </location>
</feature>
<evidence type="ECO:0000259" key="11">
    <source>
        <dbReference type="PROSITE" id="PS51050"/>
    </source>
</evidence>
<dbReference type="InterPro" id="IPR011124">
    <property type="entry name" value="Znf_CW"/>
</dbReference>
<sequence length="1313" mass="143454">MGSVWKRKEIMLPGTFLCPVQPGRHHGVVSGLKDTSGGCPIAVIQLTDMKEKMQLPWFQVKQYLLAPAPGPPAPPRARASAHRAVDEGALVKKVSGDPSRFSAVHTACARPKTSRPTASPPAAQSTQPPSPGQIMPIETSGTPPYDSNPSTGPLARRSSSVASSLDPAATQLARALQLGVRQPSVQPAQAYRDQPSIPPTPRQPPQAQNRARDQRVRAREASAVSSRSFLTQQAGPDRRQEVADGFSESDGESGDEEFVPRGFARTRKRRAGPERPQKRHRAQLHSGVPPHGPALAACLEQMAAAKVDRWPEGTRLWAKVHGWAHWPVVMWAMHLCPRSDLEQLVLTWQPDKVLVRFHGDHSTMWVSESQLEAWGGSHDEMRLHALKLWGRQRGKGPLTDRAIEEVVLIDAPNPAAEVSRMLTLHTQHTANALNVEEDHLGGQGACEACTEIGTGVVCKHCDRGFHTLCLQPPALTADHLPGGEWSCLACGERNVINAEVDEAEREEAKLERMGLTPDWIIEATAFDVFQLQRPSAEQPFIKGLLDPCTNSLTAPNIPAEVLYDKKINGLKLSNTWTGYHILLNPDYRAAIQWRFVNRAIDEVENGRVPAVLLVCRNSTDTAYFQRLRPYPRVLLRRTNTLFKDYDKTPIGFGIVVFCIAKTPCAQLYERFYDAFAQYGEPNIPVDKAFLQSPHFFDLLERLRSYAQQHHRDHWVQCGACAKWRIIPYEALAGLEEQDDWTCDLLRPPHSSCSTPQTKREAVGVHYAAGGADYISDPPPGADAPQSAINTEQTGSAQPADGPIRHQGPRLGAMATQLQQPLPFQELAPLVNVHPRTNDCRPLSTQARASAEASSQGGSEWQVLTAVELARGARMAANKAYLAALGLGPQAIAEGAVAAVPPDHAVTLAAARKLARTAALTQATAQAKMAKRRLEVTQWRAQVRSGISGPRSRYPCDWLRPVLCDFPGVTLLVEMQGAIRVAADKVGGSRVSSETVATALEQRLKVKEARAIPGATPARQPVITPLPVGIAKGDHFAVGGHRGCGENMLKSSQHVVRENTIASFKQAIQRGATFIEFDVQVTSEGIPVIWHDIWVQTADATGNIKRQLVRDTTLAQFKDLVREQSPTTLMRNFKTDNGAFLATHRTWQVVQEDSLPTLAEVFAAMPPHIGFDIEVKTTTPSNWKESPASEVTRLVDGVLSTINKLKAQSARPVVFSSFDPDVCRALHMQQSSIPVLFLSNGGQGFHCDPRRTSVQAAINHARENHLEGLVVDSGALLSQKGVVQQARAAGLAVLTYGLANNDPEGSEDAKVKFS</sequence>